<evidence type="ECO:0000313" key="1">
    <source>
        <dbReference type="EMBL" id="KAK1639455.1"/>
    </source>
</evidence>
<keyword evidence="2" id="KW-1185">Reference proteome</keyword>
<dbReference type="Proteomes" id="UP001243989">
    <property type="component" value="Unassembled WGS sequence"/>
</dbReference>
<dbReference type="EMBL" id="JAHMHQ010000005">
    <property type="protein sequence ID" value="KAK1639455.1"/>
    <property type="molecule type" value="Genomic_DNA"/>
</dbReference>
<dbReference type="GeneID" id="85467092"/>
<proteinExistence type="predicted"/>
<dbReference type="RefSeq" id="XP_060448062.1">
    <property type="nucleotide sequence ID" value="XM_060582230.1"/>
</dbReference>
<reference evidence="1" key="1">
    <citation type="submission" date="2021-06" db="EMBL/GenBank/DDBJ databases">
        <title>Comparative genomics, transcriptomics and evolutionary studies reveal genomic signatures of adaptation to plant cell wall in hemibiotrophic fungi.</title>
        <authorList>
            <consortium name="DOE Joint Genome Institute"/>
            <person name="Baroncelli R."/>
            <person name="Diaz J.F."/>
            <person name="Benocci T."/>
            <person name="Peng M."/>
            <person name="Battaglia E."/>
            <person name="Haridas S."/>
            <person name="Andreopoulos W."/>
            <person name="Labutti K."/>
            <person name="Pangilinan J."/>
            <person name="Floch G.L."/>
            <person name="Makela M.R."/>
            <person name="Henrissat B."/>
            <person name="Grigoriev I.V."/>
            <person name="Crouch J.A."/>
            <person name="De Vries R.P."/>
            <person name="Sukno S.A."/>
            <person name="Thon M.R."/>
        </authorList>
    </citation>
    <scope>NUCLEOTIDE SEQUENCE</scope>
    <source>
        <strain evidence="1">CBS 102054</strain>
    </source>
</reference>
<comment type="caution">
    <text evidence="1">The sequence shown here is derived from an EMBL/GenBank/DDBJ whole genome shotgun (WGS) entry which is preliminary data.</text>
</comment>
<accession>A0AAI9ZWE7</accession>
<dbReference type="AlphaFoldDB" id="A0AAI9ZWE7"/>
<evidence type="ECO:0000313" key="2">
    <source>
        <dbReference type="Proteomes" id="UP001243989"/>
    </source>
</evidence>
<gene>
    <name evidence="1" type="ORF">BDP81DRAFT_177432</name>
</gene>
<protein>
    <submittedName>
        <fullName evidence="1">Uncharacterized protein</fullName>
    </submittedName>
</protein>
<name>A0AAI9ZWE7_9PEZI</name>
<organism evidence="1 2">
    <name type="scientific">Colletotrichum phormii</name>
    <dbReference type="NCBI Taxonomy" id="359342"/>
    <lineage>
        <taxon>Eukaryota</taxon>
        <taxon>Fungi</taxon>
        <taxon>Dikarya</taxon>
        <taxon>Ascomycota</taxon>
        <taxon>Pezizomycotina</taxon>
        <taxon>Sordariomycetes</taxon>
        <taxon>Hypocreomycetidae</taxon>
        <taxon>Glomerellales</taxon>
        <taxon>Glomerellaceae</taxon>
        <taxon>Colletotrichum</taxon>
        <taxon>Colletotrichum acutatum species complex</taxon>
    </lineage>
</organism>
<sequence>MSDICLAVYRRAQHSISADPCPPCASSIYPLACRRVRSESLREAVGCCGTCRGCRLVCLAKMWRFVALKVPMGRGDGLKKLGDEARQQPLSKKLEVASACVRAVAKLPGRCRVGQESQRRLTPVARRVSKAAVLGPFPQRLPLFVGACRNM</sequence>